<name>A0A645CQ85_9ZZZZ</name>
<organism evidence="2">
    <name type="scientific">bioreactor metagenome</name>
    <dbReference type="NCBI Taxonomy" id="1076179"/>
    <lineage>
        <taxon>unclassified sequences</taxon>
        <taxon>metagenomes</taxon>
        <taxon>ecological metagenomes</taxon>
    </lineage>
</organism>
<dbReference type="EMBL" id="VSSQ01029222">
    <property type="protein sequence ID" value="MPM79260.1"/>
    <property type="molecule type" value="Genomic_DNA"/>
</dbReference>
<dbReference type="PROSITE" id="PS51186">
    <property type="entry name" value="GNAT"/>
    <property type="match status" value="1"/>
</dbReference>
<proteinExistence type="predicted"/>
<dbReference type="CDD" id="cd04301">
    <property type="entry name" value="NAT_SF"/>
    <property type="match status" value="1"/>
</dbReference>
<evidence type="ECO:0000259" key="1">
    <source>
        <dbReference type="PROSITE" id="PS51186"/>
    </source>
</evidence>
<dbReference type="Gene3D" id="3.40.630.30">
    <property type="match status" value="1"/>
</dbReference>
<evidence type="ECO:0000313" key="2">
    <source>
        <dbReference type="EMBL" id="MPM79260.1"/>
    </source>
</evidence>
<dbReference type="AlphaFoldDB" id="A0A645CQ85"/>
<sequence length="136" mass="15889">MNYNIIELNEIEVEDIENRLSEYDKTHITYNISGSIRIGVKHGDKLIAGADACMTAFKILYVSTVFVDEGYRNNKIGTLLMNEVEKRARLLGANMIRLDTFNWQGRDFYHSLNYEEVGYYESKEEGFSEHFFVKRL</sequence>
<accession>A0A645CQ85</accession>
<protein>
    <recommendedName>
        <fullName evidence="1">N-acetyltransferase domain-containing protein</fullName>
    </recommendedName>
</protein>
<reference evidence="2" key="1">
    <citation type="submission" date="2019-08" db="EMBL/GenBank/DDBJ databases">
        <authorList>
            <person name="Kucharzyk K."/>
            <person name="Murdoch R.W."/>
            <person name="Higgins S."/>
            <person name="Loffler F."/>
        </authorList>
    </citation>
    <scope>NUCLEOTIDE SEQUENCE</scope>
</reference>
<dbReference type="InterPro" id="IPR000182">
    <property type="entry name" value="GNAT_dom"/>
</dbReference>
<dbReference type="GO" id="GO:0016747">
    <property type="term" value="F:acyltransferase activity, transferring groups other than amino-acyl groups"/>
    <property type="evidence" value="ECO:0007669"/>
    <property type="project" value="InterPro"/>
</dbReference>
<gene>
    <name evidence="2" type="ORF">SDC9_126293</name>
</gene>
<dbReference type="Pfam" id="PF00583">
    <property type="entry name" value="Acetyltransf_1"/>
    <property type="match status" value="1"/>
</dbReference>
<comment type="caution">
    <text evidence="2">The sequence shown here is derived from an EMBL/GenBank/DDBJ whole genome shotgun (WGS) entry which is preliminary data.</text>
</comment>
<dbReference type="InterPro" id="IPR016181">
    <property type="entry name" value="Acyl_CoA_acyltransferase"/>
</dbReference>
<feature type="domain" description="N-acetyltransferase" evidence="1">
    <location>
        <begin position="3"/>
        <end position="136"/>
    </location>
</feature>
<dbReference type="SUPFAM" id="SSF55729">
    <property type="entry name" value="Acyl-CoA N-acyltransferases (Nat)"/>
    <property type="match status" value="1"/>
</dbReference>